<organism evidence="1 2">
    <name type="scientific">Trypanosoma rangeli</name>
    <dbReference type="NCBI Taxonomy" id="5698"/>
    <lineage>
        <taxon>Eukaryota</taxon>
        <taxon>Discoba</taxon>
        <taxon>Euglenozoa</taxon>
        <taxon>Kinetoplastea</taxon>
        <taxon>Metakinetoplastina</taxon>
        <taxon>Trypanosomatida</taxon>
        <taxon>Trypanosomatidae</taxon>
        <taxon>Trypanosoma</taxon>
        <taxon>Herpetosoma</taxon>
    </lineage>
</organism>
<dbReference type="GeneID" id="40329531"/>
<keyword evidence="2" id="KW-1185">Reference proteome</keyword>
<sequence>MNHNLRICGGLFAPTATRSVSDAARRGVRYPAPRRVRDARGGDAHCRAVSSAARTAWLMNGGVGESSGHCLRRLRVSLRRGQIAAPPKQVASACWGFGTAALLAPVGAVV</sequence>
<dbReference type="EMBL" id="MKGL01000188">
    <property type="protein sequence ID" value="RNF03657.1"/>
    <property type="molecule type" value="Genomic_DNA"/>
</dbReference>
<dbReference type="AlphaFoldDB" id="A0A3R7KY56"/>
<evidence type="ECO:0000313" key="2">
    <source>
        <dbReference type="Proteomes" id="UP000283634"/>
    </source>
</evidence>
<gene>
    <name evidence="1" type="ORF">TraAM80_05598</name>
</gene>
<reference evidence="1 2" key="1">
    <citation type="journal article" date="2018" name="BMC Genomics">
        <title>Genomic comparison of Trypanosoma conorhini and Trypanosoma rangeli to Trypanosoma cruzi strains of high and low virulence.</title>
        <authorList>
            <person name="Bradwell K.R."/>
            <person name="Koparde V.N."/>
            <person name="Matveyev A.V."/>
            <person name="Serrano M.G."/>
            <person name="Alves J.M."/>
            <person name="Parikh H."/>
            <person name="Huang B."/>
            <person name="Lee V."/>
            <person name="Espinosa-Alvarez O."/>
            <person name="Ortiz P.A."/>
            <person name="Costa-Martins A.G."/>
            <person name="Teixeira M.M."/>
            <person name="Buck G.A."/>
        </authorList>
    </citation>
    <scope>NUCLEOTIDE SEQUENCE [LARGE SCALE GENOMIC DNA]</scope>
    <source>
        <strain evidence="1 2">AM80</strain>
    </source>
</reference>
<evidence type="ECO:0000313" key="1">
    <source>
        <dbReference type="EMBL" id="RNF03657.1"/>
    </source>
</evidence>
<accession>A0A3R7KY56</accession>
<comment type="caution">
    <text evidence="1">The sequence shown here is derived from an EMBL/GenBank/DDBJ whole genome shotgun (WGS) entry which is preliminary data.</text>
</comment>
<proteinExistence type="predicted"/>
<name>A0A3R7KY56_TRYRA</name>
<dbReference type="Proteomes" id="UP000283634">
    <property type="component" value="Unassembled WGS sequence"/>
</dbReference>
<dbReference type="RefSeq" id="XP_029237649.1">
    <property type="nucleotide sequence ID" value="XM_029382471.1"/>
</dbReference>
<protein>
    <submittedName>
        <fullName evidence="1">Uncharacterized protein</fullName>
    </submittedName>
</protein>